<dbReference type="RefSeq" id="WP_380805582.1">
    <property type="nucleotide sequence ID" value="NZ_JBHSFZ010000031.1"/>
</dbReference>
<gene>
    <name evidence="3" type="ORF">ACFO3E_14625</name>
</gene>
<feature type="transmembrane region" description="Helical" evidence="2">
    <location>
        <begin position="263"/>
        <end position="283"/>
    </location>
</feature>
<dbReference type="SUPFAM" id="SSF103473">
    <property type="entry name" value="MFS general substrate transporter"/>
    <property type="match status" value="1"/>
</dbReference>
<evidence type="ECO:0000313" key="4">
    <source>
        <dbReference type="Proteomes" id="UP001595957"/>
    </source>
</evidence>
<dbReference type="InterPro" id="IPR039672">
    <property type="entry name" value="MFS_2"/>
</dbReference>
<evidence type="ECO:0000256" key="1">
    <source>
        <dbReference type="ARBA" id="ARBA00009617"/>
    </source>
</evidence>
<dbReference type="Pfam" id="PF13347">
    <property type="entry name" value="MFS_2"/>
    <property type="match status" value="1"/>
</dbReference>
<feature type="transmembrane region" description="Helical" evidence="2">
    <location>
        <begin position="295"/>
        <end position="312"/>
    </location>
</feature>
<name>A0ABV9F580_9SPHN</name>
<feature type="transmembrane region" description="Helical" evidence="2">
    <location>
        <begin position="183"/>
        <end position="203"/>
    </location>
</feature>
<keyword evidence="4" id="KW-1185">Reference proteome</keyword>
<feature type="transmembrane region" description="Helical" evidence="2">
    <location>
        <begin position="318"/>
        <end position="339"/>
    </location>
</feature>
<dbReference type="EMBL" id="JBHSFZ010000031">
    <property type="protein sequence ID" value="MFC4595419.1"/>
    <property type="molecule type" value="Genomic_DNA"/>
</dbReference>
<feature type="transmembrane region" description="Helical" evidence="2">
    <location>
        <begin position="85"/>
        <end position="101"/>
    </location>
</feature>
<proteinExistence type="inferred from homology"/>
<keyword evidence="2" id="KW-1133">Transmembrane helix</keyword>
<dbReference type="PANTHER" id="PTHR11328">
    <property type="entry name" value="MAJOR FACILITATOR SUPERFAMILY DOMAIN-CONTAINING PROTEIN"/>
    <property type="match status" value="1"/>
</dbReference>
<feature type="transmembrane region" description="Helical" evidence="2">
    <location>
        <begin position="147"/>
        <end position="171"/>
    </location>
</feature>
<organism evidence="3 4">
    <name type="scientific">Sphingobium tyrosinilyticum</name>
    <dbReference type="NCBI Taxonomy" id="2715436"/>
    <lineage>
        <taxon>Bacteria</taxon>
        <taxon>Pseudomonadati</taxon>
        <taxon>Pseudomonadota</taxon>
        <taxon>Alphaproteobacteria</taxon>
        <taxon>Sphingomonadales</taxon>
        <taxon>Sphingomonadaceae</taxon>
        <taxon>Sphingobium</taxon>
    </lineage>
</organism>
<feature type="transmembrane region" description="Helical" evidence="2">
    <location>
        <begin position="113"/>
        <end position="135"/>
    </location>
</feature>
<protein>
    <submittedName>
        <fullName evidence="3">MFS transporter</fullName>
    </submittedName>
</protein>
<feature type="transmembrane region" description="Helical" evidence="2">
    <location>
        <begin position="233"/>
        <end position="257"/>
    </location>
</feature>
<comment type="similarity">
    <text evidence="1">Belongs to the sodium:galactoside symporter (TC 2.A.2) family.</text>
</comment>
<dbReference type="Gene3D" id="1.20.1250.20">
    <property type="entry name" value="MFS general substrate transporter like domains"/>
    <property type="match status" value="2"/>
</dbReference>
<reference evidence="4" key="1">
    <citation type="journal article" date="2019" name="Int. J. Syst. Evol. Microbiol.">
        <title>The Global Catalogue of Microorganisms (GCM) 10K type strain sequencing project: providing services to taxonomists for standard genome sequencing and annotation.</title>
        <authorList>
            <consortium name="The Broad Institute Genomics Platform"/>
            <consortium name="The Broad Institute Genome Sequencing Center for Infectious Disease"/>
            <person name="Wu L."/>
            <person name="Ma J."/>
        </authorList>
    </citation>
    <scope>NUCLEOTIDE SEQUENCE [LARGE SCALE GENOMIC DNA]</scope>
    <source>
        <strain evidence="4">NBRC 103632</strain>
    </source>
</reference>
<feature type="transmembrane region" description="Helical" evidence="2">
    <location>
        <begin position="38"/>
        <end position="64"/>
    </location>
</feature>
<sequence>MMHEKIETVAASRLAGFCATALAIQAFATLITVFLPEFYANAMALPVAAVGTAFMTVRVLDLLIDPVLGGMMDATRSRLGRYRPWLVASAPILMLSTYALFQAERGVGMTYLWSWLFVAFLGFSMIVLSHLAWTATLSSDSKGRTRIFAWWQIFATAGQFSILAILPLVARAYPDDPAAGMRAAGWVMMLLVPGAIFMALWAVPEKRVSVEQGRMSIGDYVALFRQGPVVRLVLADLLIALSTGVANAVALFFYMGQLGFDRATASTLILIAYAAAFAGTPLFAKLAGRIGKARALQAGAFLQAVLQLGMAIQPPQVFWLTAANVGALGLCIPIAWFLPRALMADVADASRARFGVDRTGLLYATLNGSMKLALGLAVGLAFLLLGWYEFDPAHAGDPRNAGLLRALIGVVPALFSLCVVLCMLRYPEERLREVSRMTALA</sequence>
<dbReference type="Proteomes" id="UP001595957">
    <property type="component" value="Unassembled WGS sequence"/>
</dbReference>
<dbReference type="PANTHER" id="PTHR11328:SF24">
    <property type="entry name" value="MAJOR FACILITATOR SUPERFAMILY (MFS) PROFILE DOMAIN-CONTAINING PROTEIN"/>
    <property type="match status" value="1"/>
</dbReference>
<evidence type="ECO:0000313" key="3">
    <source>
        <dbReference type="EMBL" id="MFC4595419.1"/>
    </source>
</evidence>
<evidence type="ECO:0000256" key="2">
    <source>
        <dbReference type="SAM" id="Phobius"/>
    </source>
</evidence>
<keyword evidence="2" id="KW-0472">Membrane</keyword>
<keyword evidence="2" id="KW-0812">Transmembrane</keyword>
<feature type="transmembrane region" description="Helical" evidence="2">
    <location>
        <begin position="360"/>
        <end position="386"/>
    </location>
</feature>
<comment type="caution">
    <text evidence="3">The sequence shown here is derived from an EMBL/GenBank/DDBJ whole genome shotgun (WGS) entry which is preliminary data.</text>
</comment>
<dbReference type="InterPro" id="IPR036259">
    <property type="entry name" value="MFS_trans_sf"/>
</dbReference>
<feature type="transmembrane region" description="Helical" evidence="2">
    <location>
        <begin position="406"/>
        <end position="426"/>
    </location>
</feature>
<accession>A0ABV9F580</accession>